<dbReference type="AlphaFoldDB" id="A1ZV06"/>
<sequence length="85" mass="9851">MQKPTILSSRLQELTGVKPHLTDSHFMSEHSNQFFLVNFKYFRYKSLLGAGSLYTSLSTPEVKLQKQPYLLLPCQLSHHKIFPKV</sequence>
<accession>A1ZV06</accession>
<evidence type="ECO:0000313" key="1">
    <source>
        <dbReference type="EMBL" id="EAY25784.1"/>
    </source>
</evidence>
<reference evidence="1 2" key="1">
    <citation type="submission" date="2007-01" db="EMBL/GenBank/DDBJ databases">
        <authorList>
            <person name="Haygood M."/>
            <person name="Podell S."/>
            <person name="Anderson C."/>
            <person name="Hopkinson B."/>
            <person name="Roe K."/>
            <person name="Barbeau K."/>
            <person name="Gaasterland T."/>
            <person name="Ferriera S."/>
            <person name="Johnson J."/>
            <person name="Kravitz S."/>
            <person name="Beeson K."/>
            <person name="Sutton G."/>
            <person name="Rogers Y.-H."/>
            <person name="Friedman R."/>
            <person name="Frazier M."/>
            <person name="Venter J.C."/>
        </authorList>
    </citation>
    <scope>NUCLEOTIDE SEQUENCE [LARGE SCALE GENOMIC DNA]</scope>
    <source>
        <strain evidence="1 2">ATCC 23134</strain>
    </source>
</reference>
<name>A1ZV06_MICM2</name>
<proteinExistence type="predicted"/>
<comment type="caution">
    <text evidence="1">The sequence shown here is derived from an EMBL/GenBank/DDBJ whole genome shotgun (WGS) entry which is preliminary data.</text>
</comment>
<evidence type="ECO:0000313" key="2">
    <source>
        <dbReference type="Proteomes" id="UP000004095"/>
    </source>
</evidence>
<dbReference type="Proteomes" id="UP000004095">
    <property type="component" value="Unassembled WGS sequence"/>
</dbReference>
<protein>
    <submittedName>
        <fullName evidence="1">Uncharacterized protein</fullName>
    </submittedName>
</protein>
<organism evidence="1 2">
    <name type="scientific">Microscilla marina ATCC 23134</name>
    <dbReference type="NCBI Taxonomy" id="313606"/>
    <lineage>
        <taxon>Bacteria</taxon>
        <taxon>Pseudomonadati</taxon>
        <taxon>Bacteroidota</taxon>
        <taxon>Cytophagia</taxon>
        <taxon>Cytophagales</taxon>
        <taxon>Microscillaceae</taxon>
        <taxon>Microscilla</taxon>
    </lineage>
</organism>
<keyword evidence="2" id="KW-1185">Reference proteome</keyword>
<dbReference type="EMBL" id="AAWS01000043">
    <property type="protein sequence ID" value="EAY25784.1"/>
    <property type="molecule type" value="Genomic_DNA"/>
</dbReference>
<gene>
    <name evidence="1" type="ORF">M23134_03358</name>
</gene>